<organism evidence="3 4">
    <name type="scientific">Lithospermum erythrorhizon</name>
    <name type="common">Purple gromwell</name>
    <name type="synonym">Lithospermum officinale var. erythrorhizon</name>
    <dbReference type="NCBI Taxonomy" id="34254"/>
    <lineage>
        <taxon>Eukaryota</taxon>
        <taxon>Viridiplantae</taxon>
        <taxon>Streptophyta</taxon>
        <taxon>Embryophyta</taxon>
        <taxon>Tracheophyta</taxon>
        <taxon>Spermatophyta</taxon>
        <taxon>Magnoliopsida</taxon>
        <taxon>eudicotyledons</taxon>
        <taxon>Gunneridae</taxon>
        <taxon>Pentapetalae</taxon>
        <taxon>asterids</taxon>
        <taxon>lamiids</taxon>
        <taxon>Boraginales</taxon>
        <taxon>Boraginaceae</taxon>
        <taxon>Boraginoideae</taxon>
        <taxon>Lithospermeae</taxon>
        <taxon>Lithospermum</taxon>
    </lineage>
</organism>
<dbReference type="InterPro" id="IPR026960">
    <property type="entry name" value="RVT-Znf"/>
</dbReference>
<dbReference type="AlphaFoldDB" id="A0AAV3PKZ7"/>
<keyword evidence="1" id="KW-0472">Membrane</keyword>
<evidence type="ECO:0000313" key="3">
    <source>
        <dbReference type="EMBL" id="GAA0151958.1"/>
    </source>
</evidence>
<reference evidence="3 4" key="1">
    <citation type="submission" date="2024-01" db="EMBL/GenBank/DDBJ databases">
        <title>The complete chloroplast genome sequence of Lithospermum erythrorhizon: insights into the phylogenetic relationship among Boraginaceae species and the maternal lineages of purple gromwells.</title>
        <authorList>
            <person name="Okada T."/>
            <person name="Watanabe K."/>
        </authorList>
    </citation>
    <scope>NUCLEOTIDE SEQUENCE [LARGE SCALE GENOMIC DNA]</scope>
</reference>
<keyword evidence="4" id="KW-1185">Reference proteome</keyword>
<keyword evidence="1" id="KW-0812">Transmembrane</keyword>
<dbReference type="Pfam" id="PF13966">
    <property type="entry name" value="zf-RVT"/>
    <property type="match status" value="1"/>
</dbReference>
<accession>A0AAV3PKZ7</accession>
<evidence type="ECO:0000259" key="2">
    <source>
        <dbReference type="Pfam" id="PF13966"/>
    </source>
</evidence>
<keyword evidence="1" id="KW-1133">Transmembrane helix</keyword>
<feature type="transmembrane region" description="Helical" evidence="1">
    <location>
        <begin position="206"/>
        <end position="229"/>
    </location>
</feature>
<evidence type="ECO:0000313" key="4">
    <source>
        <dbReference type="Proteomes" id="UP001454036"/>
    </source>
</evidence>
<feature type="domain" description="Reverse transcriptase zinc-binding" evidence="2">
    <location>
        <begin position="28"/>
        <end position="62"/>
    </location>
</feature>
<dbReference type="EMBL" id="BAABME010001885">
    <property type="protein sequence ID" value="GAA0151958.1"/>
    <property type="molecule type" value="Genomic_DNA"/>
</dbReference>
<evidence type="ECO:0000256" key="1">
    <source>
        <dbReference type="SAM" id="Phobius"/>
    </source>
</evidence>
<protein>
    <recommendedName>
        <fullName evidence="2">Reverse transcriptase zinc-binding domain-containing protein</fullName>
    </recommendedName>
</protein>
<proteinExistence type="predicted"/>
<comment type="caution">
    <text evidence="3">The sequence shown here is derived from an EMBL/GenBank/DDBJ whole genome shotgun (WGS) entry which is preliminary data.</text>
</comment>
<name>A0AAV3PKZ7_LITER</name>
<sequence length="231" mass="27202">MFADDTLLLGRLILRRLPFSGIGYNIKFVKRGVQVDRLCKLCNHEEEDNMHVLYHCKFTQEVSKLLKIKSVSSRLLDFRDIFEENWNRLPSMQFQQWVICLWDTWHQRNQVIREKLYRSPGEVVKFGYDYLAAQSFRCFLLYTGLFLAEFSRAELGMAIMRRDGMTHQILPPFLRSVSWLFLNRAEKQRSSRGWGRRRRRRGIDDLAAQVFPLIGVIGLGLGCTIYIGMVD</sequence>
<dbReference type="Proteomes" id="UP001454036">
    <property type="component" value="Unassembled WGS sequence"/>
</dbReference>
<gene>
    <name evidence="3" type="ORF">LIER_10559</name>
</gene>